<keyword evidence="2" id="KW-1185">Reference proteome</keyword>
<organism evidence="1 2">
    <name type="scientific">Curvibacter microcysteis</name>
    <dbReference type="NCBI Taxonomy" id="3026419"/>
    <lineage>
        <taxon>Bacteria</taxon>
        <taxon>Pseudomonadati</taxon>
        <taxon>Pseudomonadota</taxon>
        <taxon>Betaproteobacteria</taxon>
        <taxon>Burkholderiales</taxon>
        <taxon>Comamonadaceae</taxon>
        <taxon>Curvibacter</taxon>
    </lineage>
</organism>
<gene>
    <name evidence="1" type="ORF">PSQ39_21255</name>
</gene>
<dbReference type="Proteomes" id="UP001528672">
    <property type="component" value="Unassembled WGS sequence"/>
</dbReference>
<accession>A0ABT5MLB6</accession>
<comment type="caution">
    <text evidence="1">The sequence shown here is derived from an EMBL/GenBank/DDBJ whole genome shotgun (WGS) entry which is preliminary data.</text>
</comment>
<evidence type="ECO:0000313" key="2">
    <source>
        <dbReference type="Proteomes" id="UP001528672"/>
    </source>
</evidence>
<sequence>MEEPIVSDAEIEQAFRGTNFGSADHRKLLNVSVLKALVGYHCGHTITTIMQDLKLIGKTCKPTKRGVRLVREAYNHLMIRDGG</sequence>
<protein>
    <submittedName>
        <fullName evidence="1">Uncharacterized protein</fullName>
    </submittedName>
</protein>
<reference evidence="1 2" key="1">
    <citation type="submission" date="2023-02" db="EMBL/GenBank/DDBJ databases">
        <title>Bacterial whole genome sequence for Curvibacter sp. HBC28.</title>
        <authorList>
            <person name="Le V."/>
            <person name="Ko S.-R."/>
            <person name="Ahn C.-Y."/>
            <person name="Oh H.-M."/>
        </authorList>
    </citation>
    <scope>NUCLEOTIDE SEQUENCE [LARGE SCALE GENOMIC DNA]</scope>
    <source>
        <strain evidence="1 2">HBC28</strain>
    </source>
</reference>
<evidence type="ECO:0000313" key="1">
    <source>
        <dbReference type="EMBL" id="MDD0817176.1"/>
    </source>
</evidence>
<name>A0ABT5MLB6_9BURK</name>
<dbReference type="RefSeq" id="WP_273929645.1">
    <property type="nucleotide sequence ID" value="NZ_JAQSIO010000016.1"/>
</dbReference>
<dbReference type="EMBL" id="JAQSIO010000016">
    <property type="protein sequence ID" value="MDD0817176.1"/>
    <property type="molecule type" value="Genomic_DNA"/>
</dbReference>
<proteinExistence type="predicted"/>